<name>A0A225ME43_9BURK</name>
<proteinExistence type="inferred from homology"/>
<evidence type="ECO:0008006" key="5">
    <source>
        <dbReference type="Google" id="ProtNLM"/>
    </source>
</evidence>
<dbReference type="Pfam" id="PF03401">
    <property type="entry name" value="TctC"/>
    <property type="match status" value="1"/>
</dbReference>
<dbReference type="Proteomes" id="UP000214603">
    <property type="component" value="Unassembled WGS sequence"/>
</dbReference>
<comment type="caution">
    <text evidence="3">The sequence shown here is derived from an EMBL/GenBank/DDBJ whole genome shotgun (WGS) entry which is preliminary data.</text>
</comment>
<gene>
    <name evidence="3" type="ORF">CEY11_15210</name>
</gene>
<keyword evidence="2" id="KW-0732">Signal</keyword>
<dbReference type="EMBL" id="NJIH01000008">
    <property type="protein sequence ID" value="OWT58330.1"/>
    <property type="molecule type" value="Genomic_DNA"/>
</dbReference>
<evidence type="ECO:0000256" key="2">
    <source>
        <dbReference type="SAM" id="SignalP"/>
    </source>
</evidence>
<dbReference type="CDD" id="cd13578">
    <property type="entry name" value="PBP2_Bug27"/>
    <property type="match status" value="1"/>
</dbReference>
<evidence type="ECO:0000256" key="1">
    <source>
        <dbReference type="ARBA" id="ARBA00006987"/>
    </source>
</evidence>
<dbReference type="PANTHER" id="PTHR42928:SF5">
    <property type="entry name" value="BLR1237 PROTEIN"/>
    <property type="match status" value="1"/>
</dbReference>
<dbReference type="OrthoDB" id="8678477at2"/>
<dbReference type="PANTHER" id="PTHR42928">
    <property type="entry name" value="TRICARBOXYLATE-BINDING PROTEIN"/>
    <property type="match status" value="1"/>
</dbReference>
<protein>
    <recommendedName>
        <fullName evidence="5">Tripartite tricarboxylate transporter substrate binding protein</fullName>
    </recommendedName>
</protein>
<organism evidence="3 4">
    <name type="scientific">Candidimonas nitroreducens</name>
    <dbReference type="NCBI Taxonomy" id="683354"/>
    <lineage>
        <taxon>Bacteria</taxon>
        <taxon>Pseudomonadati</taxon>
        <taxon>Pseudomonadota</taxon>
        <taxon>Betaproteobacteria</taxon>
        <taxon>Burkholderiales</taxon>
        <taxon>Alcaligenaceae</taxon>
        <taxon>Candidimonas</taxon>
    </lineage>
</organism>
<dbReference type="PIRSF" id="PIRSF017082">
    <property type="entry name" value="YflP"/>
    <property type="match status" value="1"/>
</dbReference>
<accession>A0A225ME43</accession>
<comment type="similarity">
    <text evidence="1">Belongs to the UPF0065 (bug) family.</text>
</comment>
<dbReference type="InterPro" id="IPR005064">
    <property type="entry name" value="BUG"/>
</dbReference>
<dbReference type="Gene3D" id="3.40.190.10">
    <property type="entry name" value="Periplasmic binding protein-like II"/>
    <property type="match status" value="1"/>
</dbReference>
<dbReference type="InterPro" id="IPR042100">
    <property type="entry name" value="Bug_dom1"/>
</dbReference>
<reference evidence="4" key="1">
    <citation type="submission" date="2017-06" db="EMBL/GenBank/DDBJ databases">
        <title>Herbaspirillum phytohormonus sp. nov., isolated from the root nodule of Robinia pseudoacacia in lead-zinc mine.</title>
        <authorList>
            <person name="Fan M."/>
            <person name="Lin Y."/>
        </authorList>
    </citation>
    <scope>NUCLEOTIDE SEQUENCE [LARGE SCALE GENOMIC DNA]</scope>
    <source>
        <strain evidence="4">SC-089</strain>
    </source>
</reference>
<dbReference type="Gene3D" id="3.40.190.150">
    <property type="entry name" value="Bordetella uptake gene, domain 1"/>
    <property type="match status" value="1"/>
</dbReference>
<dbReference type="AlphaFoldDB" id="A0A225ME43"/>
<keyword evidence="4" id="KW-1185">Reference proteome</keyword>
<dbReference type="RefSeq" id="WP_088604241.1">
    <property type="nucleotide sequence ID" value="NZ_NJIH01000008.1"/>
</dbReference>
<evidence type="ECO:0000313" key="3">
    <source>
        <dbReference type="EMBL" id="OWT58330.1"/>
    </source>
</evidence>
<dbReference type="SUPFAM" id="SSF53850">
    <property type="entry name" value="Periplasmic binding protein-like II"/>
    <property type="match status" value="1"/>
</dbReference>
<feature type="signal peptide" evidence="2">
    <location>
        <begin position="1"/>
        <end position="24"/>
    </location>
</feature>
<evidence type="ECO:0000313" key="4">
    <source>
        <dbReference type="Proteomes" id="UP000214603"/>
    </source>
</evidence>
<feature type="chain" id="PRO_5013257080" description="Tripartite tricarboxylate transporter substrate binding protein" evidence="2">
    <location>
        <begin position="25"/>
        <end position="322"/>
    </location>
</feature>
<sequence>MRISGVVRAFAMAALICVGMGARAETYPDRPIKLLVAFSAGGTSDTIARMLADRLGKVLGQPVIVENHTGANGIVGTEIGLRSAPDGYTIMLLPSGHAINSTLNPAATYDPIKDFTMISLIGTVPMVVTASPALGVKNIAGLIAKAKHTTKKIDFGSGGVGASNHLAVELFATMTGIKTFNHIPYRGDTPGITDLLGGHVSFIFLNVPAALPLVRSGKLMALAVTSEKRLPLLPNVPTVEETVPGYVAGSWHIIIGPKGIPADRVQVLSQAIIKIVHTPEFAKRLQDLGITPVGSTPAELKTFLKSEVKKWAKVIHDAHVKL</sequence>